<dbReference type="PANTHER" id="PTHR33053">
    <property type="entry name" value="PROTEIN, PUTATIVE-RELATED"/>
    <property type="match status" value="1"/>
</dbReference>
<sequence>MISTTAEFTNVVEDLGNCDTCPNSVNTDHNTCTSDDITIPQFPKPLISTNKSASANISIPNSISDDDNDNTLCNTTILMQQRISEWSADFNVNQTTLNGLLKVLRSDPFNLINLPKDSRTVMSTLTTQTALQVYSVEPGEYYHFGLGTGIQLHFKHSSSNNETDNIEIVIGIDGLSLTKSSNSQFWPILGYIRPYNNFVFLIGLYWGNKKPQDSNLYLEKFVLEAKELLENGITINNIHKSITINAFCLDAPARSYVLKTKGHTGYHSCSRCLHEGEYLNNRSCFPYVPNGSITRTHNDYLTRKHDEHHTSDLVSILIDLPNIDIVKSFVLDYMHLTCLGVTKKMILLWIDNGPLKVRIPSSKTKILSTSLLLLAPCLTSEFSRKPRGINEINRWKATELRQFLLYTGPIVLKTIVNEDCYKHFMSFNIAMLILLSPDKGDFIEYAEQLLNHFVQYFGTIYEPYLISYNVHGLLHLVDDYKNFGPLDNISCFPFENFMKYLKKKVRKQEKPLQQVVKRYHEEAVNKQIQKIYIEINLKHQHSNGPLLNDLTDPQYRTIYLKKFVIKTKRASDSYILTKEDNVVQVNNIATERNTNDTVLIGKMFKVKKPFFDQPIDSSMFYIYIVSELDDIYKFWYLKDVKKKMILFKHKNNNIAMPIIVVHFQDDDSVEAVPNTWYSNGSCVWPKKGQNINKLIEQNIKPNEFRHEILNAKKMGEKTYSLSEAKLKANKATTTSELSSVDEDIYYKKQNSDESESENEMLVVKSSKRKHMPHTSIKKKSLMPSTSHEFNSDESESEMFLVKSSKNINTQKTISNKKSLMPSTSHEFNVEKNQSPIKWLVSPDVMKENPKEYVKSQYLKIANQNDFLTNSQSIVDLESTDKMNKIYRIVVSLKYDLKELLSKVDRLENKEKCNNREEFELGNQSDDAVLWNFPITTVDEVLLFEKKLQDKTFRFKIVKNLSMLVRSSLSETVRHILSRMFINSVLSQYSFVGQKKKLAFSSLNSCSVIFDTIRNIKEFKDVPSLSIEKPLKDYLAGAKFRDLKRKNKEDNITI</sequence>
<evidence type="ECO:0000313" key="4">
    <source>
        <dbReference type="EMBL" id="KAF0746010.1"/>
    </source>
</evidence>
<evidence type="ECO:0000259" key="3">
    <source>
        <dbReference type="Pfam" id="PF16064"/>
    </source>
</evidence>
<dbReference type="Pfam" id="PF16064">
    <property type="entry name" value="DUF4806"/>
    <property type="match status" value="1"/>
</dbReference>
<name>A0A6G0XZ92_APHCR</name>
<feature type="domain" description="DUF4806" evidence="3">
    <location>
        <begin position="930"/>
        <end position="1003"/>
    </location>
</feature>
<dbReference type="InterPro" id="IPR032071">
    <property type="entry name" value="DUF4806"/>
</dbReference>
<evidence type="ECO:0000256" key="2">
    <source>
        <dbReference type="SAM" id="MobiDB-lite"/>
    </source>
</evidence>
<dbReference type="OrthoDB" id="10015795at2759"/>
<proteinExistence type="predicted"/>
<feature type="coiled-coil region" evidence="1">
    <location>
        <begin position="889"/>
        <end position="916"/>
    </location>
</feature>
<gene>
    <name evidence="4" type="ORF">FWK35_00026739</name>
</gene>
<feature type="region of interest" description="Disordered" evidence="2">
    <location>
        <begin position="764"/>
        <end position="793"/>
    </location>
</feature>
<dbReference type="AlphaFoldDB" id="A0A6G0XZ92"/>
<keyword evidence="1" id="KW-0175">Coiled coil</keyword>
<evidence type="ECO:0000313" key="5">
    <source>
        <dbReference type="Proteomes" id="UP000478052"/>
    </source>
</evidence>
<comment type="caution">
    <text evidence="4">The sequence shown here is derived from an EMBL/GenBank/DDBJ whole genome shotgun (WGS) entry which is preliminary data.</text>
</comment>
<dbReference type="EMBL" id="VUJU01007362">
    <property type="protein sequence ID" value="KAF0746010.1"/>
    <property type="molecule type" value="Genomic_DNA"/>
</dbReference>
<reference evidence="4 5" key="1">
    <citation type="submission" date="2019-08" db="EMBL/GenBank/DDBJ databases">
        <title>Whole genome of Aphis craccivora.</title>
        <authorList>
            <person name="Voronova N.V."/>
            <person name="Shulinski R.S."/>
            <person name="Bandarenka Y.V."/>
            <person name="Zhorov D.G."/>
            <person name="Warner D."/>
        </authorList>
    </citation>
    <scope>NUCLEOTIDE SEQUENCE [LARGE SCALE GENOMIC DNA]</scope>
    <source>
        <strain evidence="4">180601</strain>
        <tissue evidence="4">Whole Body</tissue>
    </source>
</reference>
<dbReference type="Proteomes" id="UP000478052">
    <property type="component" value="Unassembled WGS sequence"/>
</dbReference>
<feature type="compositionally biased region" description="Basic residues" evidence="2">
    <location>
        <begin position="765"/>
        <end position="780"/>
    </location>
</feature>
<protein>
    <submittedName>
        <fullName evidence="4">DUF4806 domain-containing protein</fullName>
    </submittedName>
</protein>
<evidence type="ECO:0000256" key="1">
    <source>
        <dbReference type="SAM" id="Coils"/>
    </source>
</evidence>
<keyword evidence="5" id="KW-1185">Reference proteome</keyword>
<accession>A0A6G0XZ92</accession>
<organism evidence="4 5">
    <name type="scientific">Aphis craccivora</name>
    <name type="common">Cowpea aphid</name>
    <dbReference type="NCBI Taxonomy" id="307492"/>
    <lineage>
        <taxon>Eukaryota</taxon>
        <taxon>Metazoa</taxon>
        <taxon>Ecdysozoa</taxon>
        <taxon>Arthropoda</taxon>
        <taxon>Hexapoda</taxon>
        <taxon>Insecta</taxon>
        <taxon>Pterygota</taxon>
        <taxon>Neoptera</taxon>
        <taxon>Paraneoptera</taxon>
        <taxon>Hemiptera</taxon>
        <taxon>Sternorrhyncha</taxon>
        <taxon>Aphidomorpha</taxon>
        <taxon>Aphidoidea</taxon>
        <taxon>Aphididae</taxon>
        <taxon>Aphidini</taxon>
        <taxon>Aphis</taxon>
        <taxon>Aphis</taxon>
    </lineage>
</organism>